<dbReference type="Proteomes" id="UP001176471">
    <property type="component" value="Unassembled WGS sequence"/>
</dbReference>
<dbReference type="SUPFAM" id="SSF52096">
    <property type="entry name" value="ClpP/crotonase"/>
    <property type="match status" value="1"/>
</dbReference>
<dbReference type="CDD" id="cd06558">
    <property type="entry name" value="crotonase-like"/>
    <property type="match status" value="1"/>
</dbReference>
<keyword evidence="3" id="KW-1185">Reference proteome</keyword>
<dbReference type="PROSITE" id="PS50012">
    <property type="entry name" value="RCC1_3"/>
    <property type="match status" value="1"/>
</dbReference>
<evidence type="ECO:0000313" key="3">
    <source>
        <dbReference type="Proteomes" id="UP001176471"/>
    </source>
</evidence>
<dbReference type="InterPro" id="IPR029045">
    <property type="entry name" value="ClpP/crotonase-like_dom_sf"/>
</dbReference>
<dbReference type="InterPro" id="IPR014748">
    <property type="entry name" value="Enoyl-CoA_hydra_C"/>
</dbReference>
<gene>
    <name evidence="2" type="ORF">Q4610_15585</name>
</gene>
<protein>
    <submittedName>
        <fullName evidence="2">Enoyl-CoA hydratase-related protein</fullName>
    </submittedName>
</protein>
<comment type="similarity">
    <text evidence="1">Belongs to the enoyl-CoA hydratase/isomerase family.</text>
</comment>
<proteinExistence type="inferred from homology"/>
<evidence type="ECO:0000313" key="2">
    <source>
        <dbReference type="EMBL" id="MDO7836470.1"/>
    </source>
</evidence>
<dbReference type="PANTHER" id="PTHR43459:SF1">
    <property type="entry name" value="EG:BACN32G11.4 PROTEIN"/>
    <property type="match status" value="1"/>
</dbReference>
<name>A0ABT8ZRX2_9SPHN</name>
<evidence type="ECO:0000256" key="1">
    <source>
        <dbReference type="ARBA" id="ARBA00005254"/>
    </source>
</evidence>
<dbReference type="Gene3D" id="1.10.12.10">
    <property type="entry name" value="Lyase 2-enoyl-coa Hydratase, Chain A, domain 2"/>
    <property type="match status" value="1"/>
</dbReference>
<comment type="caution">
    <text evidence="2">The sequence shown here is derived from an EMBL/GenBank/DDBJ whole genome shotgun (WGS) entry which is preliminary data.</text>
</comment>
<dbReference type="PANTHER" id="PTHR43459">
    <property type="entry name" value="ENOYL-COA HYDRATASE"/>
    <property type="match status" value="1"/>
</dbReference>
<sequence>MSAPIRRPAMEYKKILFEIVDNVAIIRLNDPAVLNAFDLTLTHELDAAIDRAANSARAMIITSVGRAFSAGANLSGDLGDADESGEVDAGSVLETTINPLMVKLSRLPIPFITAVRGAAAGVGCSLALSADIIVASETAYFLQAFAKIGLVPDGGSSWLLMRAIGRVRAMEMMLLAERLPAAKALEWGLVTRVTSDEELESTALDLARQLASGPTRSLGMIRETAWAAADKDWIDALATERRLQKDAGRTKDNQEGISAFMEKRAPVFTGA</sequence>
<dbReference type="Pfam" id="PF00378">
    <property type="entry name" value="ECH_1"/>
    <property type="match status" value="1"/>
</dbReference>
<reference evidence="2" key="1">
    <citation type="submission" date="2023-07" db="EMBL/GenBank/DDBJ databases">
        <title>Bacterial whole genome sequence for Sphingobium sp. HBC34.</title>
        <authorList>
            <person name="Le V."/>
            <person name="Ko S.-R."/>
            <person name="Ahn C.-Y."/>
            <person name="Oh H.-M."/>
        </authorList>
    </citation>
    <scope>NUCLEOTIDE SEQUENCE</scope>
    <source>
        <strain evidence="2">HBC34</strain>
    </source>
</reference>
<accession>A0ABT8ZRX2</accession>
<organism evidence="2 3">
    <name type="scientific">Sphingobium cyanobacteriorum</name>
    <dbReference type="NCBI Taxonomy" id="3063954"/>
    <lineage>
        <taxon>Bacteria</taxon>
        <taxon>Pseudomonadati</taxon>
        <taxon>Pseudomonadota</taxon>
        <taxon>Alphaproteobacteria</taxon>
        <taxon>Sphingomonadales</taxon>
        <taxon>Sphingomonadaceae</taxon>
        <taxon>Sphingobium</taxon>
    </lineage>
</organism>
<dbReference type="EMBL" id="JAUQOM010000008">
    <property type="protein sequence ID" value="MDO7836470.1"/>
    <property type="molecule type" value="Genomic_DNA"/>
</dbReference>
<dbReference type="InterPro" id="IPR000408">
    <property type="entry name" value="Reg_chr_condens"/>
</dbReference>
<dbReference type="Gene3D" id="3.90.226.10">
    <property type="entry name" value="2-enoyl-CoA Hydratase, Chain A, domain 1"/>
    <property type="match status" value="1"/>
</dbReference>
<dbReference type="InterPro" id="IPR001753">
    <property type="entry name" value="Enoyl-CoA_hydra/iso"/>
</dbReference>